<evidence type="ECO:0000313" key="2">
    <source>
        <dbReference type="EMBL" id="XBO70025.1"/>
    </source>
</evidence>
<dbReference type="GO" id="GO:0006310">
    <property type="term" value="P:DNA recombination"/>
    <property type="evidence" value="ECO:0007669"/>
    <property type="project" value="InterPro"/>
</dbReference>
<protein>
    <recommendedName>
        <fullName evidence="1">RuvB winged helix C-terminal domain-containing protein</fullName>
    </recommendedName>
</protein>
<dbReference type="SUPFAM" id="SSF46785">
    <property type="entry name" value="Winged helix' DNA-binding domain"/>
    <property type="match status" value="1"/>
</dbReference>
<dbReference type="Pfam" id="PF05491">
    <property type="entry name" value="WHD_RuvB"/>
    <property type="match status" value="1"/>
</dbReference>
<proteinExistence type="predicted"/>
<gene>
    <name evidence="2" type="ORF">NFG58_15545</name>
</gene>
<name>A0AAU7KEE3_9GAMM</name>
<reference evidence="2" key="1">
    <citation type="submission" date="2022-06" db="EMBL/GenBank/DDBJ databases">
        <title>A novel DMS-producing enzyme.</title>
        <authorList>
            <person name="Zhang Y."/>
        </authorList>
    </citation>
    <scope>NUCLEOTIDE SEQUENCE</scope>
    <source>
        <strain evidence="2">RT37</strain>
    </source>
</reference>
<dbReference type="RefSeq" id="WP_348826917.1">
    <property type="nucleotide sequence ID" value="NZ_CP098827.1"/>
</dbReference>
<feature type="domain" description="RuvB winged helix C-terminal" evidence="1">
    <location>
        <begin position="46"/>
        <end position="89"/>
    </location>
</feature>
<dbReference type="EMBL" id="CP098827">
    <property type="protein sequence ID" value="XBO70025.1"/>
    <property type="molecule type" value="Genomic_DNA"/>
</dbReference>
<dbReference type="GO" id="GO:0003677">
    <property type="term" value="F:DNA binding"/>
    <property type="evidence" value="ECO:0007669"/>
    <property type="project" value="InterPro"/>
</dbReference>
<dbReference type="AlphaFoldDB" id="A0AAU7KEE3"/>
<dbReference type="GO" id="GO:0006281">
    <property type="term" value="P:DNA repair"/>
    <property type="evidence" value="ECO:0007669"/>
    <property type="project" value="InterPro"/>
</dbReference>
<organism evidence="2">
    <name type="scientific">Halomonas sp. RT37</name>
    <dbReference type="NCBI Taxonomy" id="2950872"/>
    <lineage>
        <taxon>Bacteria</taxon>
        <taxon>Pseudomonadati</taxon>
        <taxon>Pseudomonadota</taxon>
        <taxon>Gammaproteobacteria</taxon>
        <taxon>Oceanospirillales</taxon>
        <taxon>Halomonadaceae</taxon>
        <taxon>Halomonas</taxon>
    </lineage>
</organism>
<dbReference type="InterPro" id="IPR008823">
    <property type="entry name" value="RuvB_wg_C"/>
</dbReference>
<dbReference type="InterPro" id="IPR036390">
    <property type="entry name" value="WH_DNA-bd_sf"/>
</dbReference>
<sequence length="148" mass="16716">MKNHDFYKQAASIMSEGRHRHAPGEYQHSPANLRRIMADIDIRGNNGLDGYDVSHVQLLAKVYEKGPVAVKLIAAGLGWDQEKVIEHIEDMEESNFLKYDGAICEVSEEGAVVLKMVADKMLEEDRFWLKQRLDLIEEILESASSSSV</sequence>
<dbReference type="GO" id="GO:0009378">
    <property type="term" value="F:four-way junction helicase activity"/>
    <property type="evidence" value="ECO:0007669"/>
    <property type="project" value="InterPro"/>
</dbReference>
<accession>A0AAU7KEE3</accession>
<evidence type="ECO:0000259" key="1">
    <source>
        <dbReference type="Pfam" id="PF05491"/>
    </source>
</evidence>